<feature type="signal peptide" evidence="5">
    <location>
        <begin position="1"/>
        <end position="22"/>
    </location>
</feature>
<evidence type="ECO:0000256" key="2">
    <source>
        <dbReference type="ARBA" id="ARBA00010400"/>
    </source>
</evidence>
<dbReference type="EMBL" id="NBNE01001812">
    <property type="protein sequence ID" value="OWZ12550.1"/>
    <property type="molecule type" value="Genomic_DNA"/>
</dbReference>
<gene>
    <name evidence="6" type="ORF">PHMEG_00014266</name>
</gene>
<evidence type="ECO:0000256" key="4">
    <source>
        <dbReference type="ARBA" id="ARBA00022729"/>
    </source>
</evidence>
<sequence>MHCSPVWVIAIVSLVLTSGVLSATTDASQIKISSVKSPADSNHRLLRGNFVVDDVDTEERAGGIDKFSVKHQDKLKAYAKKLGFNLDTFAGYSRVSAENKQKYIDYYNKIYRKYHPEN</sequence>
<reference evidence="7" key="1">
    <citation type="submission" date="2017-03" db="EMBL/GenBank/DDBJ databases">
        <title>Phytopthora megakarya and P. palmivora, two closely related causual agents of cacao black pod achieved similar genome size and gene model numbers by different mechanisms.</title>
        <authorList>
            <person name="Ali S."/>
            <person name="Shao J."/>
            <person name="Larry D.J."/>
            <person name="Kronmiller B."/>
            <person name="Shen D."/>
            <person name="Strem M.D."/>
            <person name="Melnick R.L."/>
            <person name="Guiltinan M.J."/>
            <person name="Tyler B.M."/>
            <person name="Meinhardt L.W."/>
            <person name="Bailey B.A."/>
        </authorList>
    </citation>
    <scope>NUCLEOTIDE SEQUENCE [LARGE SCALE GENOMIC DNA]</scope>
    <source>
        <strain evidence="7">zdho120</strain>
    </source>
</reference>
<dbReference type="Pfam" id="PF16810">
    <property type="entry name" value="RXLR"/>
    <property type="match status" value="1"/>
</dbReference>
<feature type="chain" id="PRO_5044955386" description="RxLR effector protein" evidence="5">
    <location>
        <begin position="23"/>
        <end position="118"/>
    </location>
</feature>
<dbReference type="InterPro" id="IPR031825">
    <property type="entry name" value="RXLR"/>
</dbReference>
<comment type="function">
    <text evidence="5">Effector that suppresses plant defense responses during pathogen infection.</text>
</comment>
<evidence type="ECO:0000256" key="1">
    <source>
        <dbReference type="ARBA" id="ARBA00004613"/>
    </source>
</evidence>
<dbReference type="OrthoDB" id="95103at2759"/>
<dbReference type="AlphaFoldDB" id="A0A225W6T3"/>
<comment type="subcellular location">
    <subcellularLocation>
        <location evidence="1 5">Secreted</location>
    </subcellularLocation>
</comment>
<evidence type="ECO:0000313" key="6">
    <source>
        <dbReference type="EMBL" id="OWZ12550.1"/>
    </source>
</evidence>
<evidence type="ECO:0000256" key="5">
    <source>
        <dbReference type="RuleBase" id="RU367124"/>
    </source>
</evidence>
<comment type="similarity">
    <text evidence="2 5">Belongs to the RxLR effector family.</text>
</comment>
<keyword evidence="7" id="KW-1185">Reference proteome</keyword>
<keyword evidence="3 5" id="KW-0964">Secreted</keyword>
<protein>
    <recommendedName>
        <fullName evidence="5">RxLR effector protein</fullName>
    </recommendedName>
</protein>
<evidence type="ECO:0000256" key="3">
    <source>
        <dbReference type="ARBA" id="ARBA00022525"/>
    </source>
</evidence>
<proteinExistence type="inferred from homology"/>
<accession>A0A225W6T3</accession>
<evidence type="ECO:0000313" key="7">
    <source>
        <dbReference type="Proteomes" id="UP000198211"/>
    </source>
</evidence>
<comment type="caution">
    <text evidence="6">The sequence shown here is derived from an EMBL/GenBank/DDBJ whole genome shotgun (WGS) entry which is preliminary data.</text>
</comment>
<name>A0A225W6T3_9STRA</name>
<organism evidence="6 7">
    <name type="scientific">Phytophthora megakarya</name>
    <dbReference type="NCBI Taxonomy" id="4795"/>
    <lineage>
        <taxon>Eukaryota</taxon>
        <taxon>Sar</taxon>
        <taxon>Stramenopiles</taxon>
        <taxon>Oomycota</taxon>
        <taxon>Peronosporomycetes</taxon>
        <taxon>Peronosporales</taxon>
        <taxon>Peronosporaceae</taxon>
        <taxon>Phytophthora</taxon>
    </lineage>
</organism>
<dbReference type="Proteomes" id="UP000198211">
    <property type="component" value="Unassembled WGS sequence"/>
</dbReference>
<keyword evidence="4 5" id="KW-0732">Signal</keyword>
<comment type="domain">
    <text evidence="5">The RxLR-dEER motif acts to carry the protein into the host cell cytoplasm through binding to cell surface phosphatidylinositol-3-phosphate.</text>
</comment>